<protein>
    <submittedName>
        <fullName evidence="1">Uncharacterized protein</fullName>
    </submittedName>
</protein>
<dbReference type="OrthoDB" id="7916358at2"/>
<evidence type="ECO:0000313" key="1">
    <source>
        <dbReference type="EMBL" id="RYC34009.1"/>
    </source>
</evidence>
<dbReference type="RefSeq" id="WP_129222878.1">
    <property type="nucleotide sequence ID" value="NZ_QYBB01000001.1"/>
</dbReference>
<reference evidence="1 2" key="1">
    <citation type="submission" date="2018-12" db="EMBL/GenBank/DDBJ databases">
        <authorList>
            <person name="Grouzdev D.S."/>
            <person name="Krutkina M.S."/>
        </authorList>
    </citation>
    <scope>NUCLEOTIDE SEQUENCE [LARGE SCALE GENOMIC DNA]</scope>
    <source>
        <strain evidence="1 2">RmlP026</strain>
    </source>
</reference>
<comment type="caution">
    <text evidence="1">The sequence shown here is derived from an EMBL/GenBank/DDBJ whole genome shotgun (WGS) entry which is preliminary data.</text>
</comment>
<dbReference type="EMBL" id="QYBB01000001">
    <property type="protein sequence ID" value="RYC34009.1"/>
    <property type="molecule type" value="Genomic_DNA"/>
</dbReference>
<name>A0A4Q2UAV1_9HYPH</name>
<dbReference type="AlphaFoldDB" id="A0A4Q2UAV1"/>
<reference evidence="1 2" key="2">
    <citation type="submission" date="2019-02" db="EMBL/GenBank/DDBJ databases">
        <title>'Lichenibacterium ramalinii' gen. nov. sp. nov., 'Lichenibacterium minor' gen. nov. sp. nov.</title>
        <authorList>
            <person name="Pankratov T."/>
        </authorList>
    </citation>
    <scope>NUCLEOTIDE SEQUENCE [LARGE SCALE GENOMIC DNA]</scope>
    <source>
        <strain evidence="1 2">RmlP026</strain>
    </source>
</reference>
<dbReference type="Proteomes" id="UP000290759">
    <property type="component" value="Unassembled WGS sequence"/>
</dbReference>
<gene>
    <name evidence="1" type="ORF">D3273_01805</name>
</gene>
<keyword evidence="2" id="KW-1185">Reference proteome</keyword>
<sequence length="79" mass="9057">MGTPMEPHVWNMFKRREEGEIWCAVPADAAVPRFLFSGDWNYGGQHPERHALPGFQRSVAHQAVRMNGFYLFQLLRAAA</sequence>
<organism evidence="1 2">
    <name type="scientific">Lichenibacterium minor</name>
    <dbReference type="NCBI Taxonomy" id="2316528"/>
    <lineage>
        <taxon>Bacteria</taxon>
        <taxon>Pseudomonadati</taxon>
        <taxon>Pseudomonadota</taxon>
        <taxon>Alphaproteobacteria</taxon>
        <taxon>Hyphomicrobiales</taxon>
        <taxon>Lichenihabitantaceae</taxon>
        <taxon>Lichenibacterium</taxon>
    </lineage>
</organism>
<proteinExistence type="predicted"/>
<accession>A0A4Q2UAV1</accession>
<evidence type="ECO:0000313" key="2">
    <source>
        <dbReference type="Proteomes" id="UP000290759"/>
    </source>
</evidence>